<accession>G0U6Z3</accession>
<dbReference type="EMBL" id="HE573026">
    <property type="protein sequence ID" value="CCC51650.1"/>
    <property type="molecule type" value="Genomic_DNA"/>
</dbReference>
<dbReference type="AlphaFoldDB" id="G0U6Z3"/>
<sequence>MRDHPCIVDLSGSSDETHSTIETVKLLISPASLGQTNHEIGRLHLVFDYTDKDEEVLQGAVRFSWHRGSFLFLCTQGELNENGPVFVVSPTVAVPSLERRPWVEQGHDFCELQLLLGTPVEEDKKKYRVVHR</sequence>
<dbReference type="VEuPathDB" id="TriTrypDB:TvY486_1006970"/>
<proteinExistence type="predicted"/>
<protein>
    <submittedName>
        <fullName evidence="1">Uncharacterized protein</fullName>
    </submittedName>
</protein>
<gene>
    <name evidence="1" type="ORF">TVY486_1006970</name>
</gene>
<organism evidence="1">
    <name type="scientific">Trypanosoma vivax (strain Y486)</name>
    <dbReference type="NCBI Taxonomy" id="1055687"/>
    <lineage>
        <taxon>Eukaryota</taxon>
        <taxon>Discoba</taxon>
        <taxon>Euglenozoa</taxon>
        <taxon>Kinetoplastea</taxon>
        <taxon>Metakinetoplastina</taxon>
        <taxon>Trypanosomatida</taxon>
        <taxon>Trypanosomatidae</taxon>
        <taxon>Trypanosoma</taxon>
        <taxon>Duttonella</taxon>
    </lineage>
</organism>
<evidence type="ECO:0000313" key="1">
    <source>
        <dbReference type="EMBL" id="CCC51650.1"/>
    </source>
</evidence>
<name>G0U6Z3_TRYVY</name>
<reference evidence="1" key="1">
    <citation type="journal article" date="2012" name="Proc. Natl. Acad. Sci. U.S.A.">
        <title>Antigenic diversity is generated by distinct evolutionary mechanisms in African trypanosome species.</title>
        <authorList>
            <person name="Jackson A.P."/>
            <person name="Berry A."/>
            <person name="Aslett M."/>
            <person name="Allison H.C."/>
            <person name="Burton P."/>
            <person name="Vavrova-Anderson J."/>
            <person name="Brown R."/>
            <person name="Browne H."/>
            <person name="Corton N."/>
            <person name="Hauser H."/>
            <person name="Gamble J."/>
            <person name="Gilderthorp R."/>
            <person name="Marcello L."/>
            <person name="McQuillan J."/>
            <person name="Otto T.D."/>
            <person name="Quail M.A."/>
            <person name="Sanders M.J."/>
            <person name="van Tonder A."/>
            <person name="Ginger M.L."/>
            <person name="Field M.C."/>
            <person name="Barry J.D."/>
            <person name="Hertz-Fowler C."/>
            <person name="Berriman M."/>
        </authorList>
    </citation>
    <scope>NUCLEOTIDE SEQUENCE</scope>
    <source>
        <strain evidence="1">Y486</strain>
    </source>
</reference>